<sequence>MYIQYTMDQLCLPMDLKKTIPLKVYKETLESGYEVRQPMTKNKEQRLSSNGRSAALLFFTVIFNHRTVPFAGNSTYGTAPKTYKFSRVKGWVQNQPLRVEGPPNW</sequence>
<proteinExistence type="predicted"/>
<name>A0ABX3HU49_PAEBO</name>
<reference evidence="1 2" key="1">
    <citation type="submission" date="2016-10" db="EMBL/GenBank/DDBJ databases">
        <title>Paenibacillus species isolates.</title>
        <authorList>
            <person name="Beno S.M."/>
        </authorList>
    </citation>
    <scope>NUCLEOTIDE SEQUENCE [LARGE SCALE GENOMIC DNA]</scope>
    <source>
        <strain evidence="1 2">FSL H7-0744</strain>
    </source>
</reference>
<accession>A0ABX3HU49</accession>
<gene>
    <name evidence="1" type="ORF">BSK56_00945</name>
</gene>
<dbReference type="Proteomes" id="UP000187412">
    <property type="component" value="Unassembled WGS sequence"/>
</dbReference>
<evidence type="ECO:0000313" key="2">
    <source>
        <dbReference type="Proteomes" id="UP000187412"/>
    </source>
</evidence>
<evidence type="ECO:0000313" key="1">
    <source>
        <dbReference type="EMBL" id="OMD53745.1"/>
    </source>
</evidence>
<keyword evidence="2" id="KW-1185">Reference proteome</keyword>
<organism evidence="1 2">
    <name type="scientific">Paenibacillus borealis</name>
    <dbReference type="NCBI Taxonomy" id="160799"/>
    <lineage>
        <taxon>Bacteria</taxon>
        <taxon>Bacillati</taxon>
        <taxon>Bacillota</taxon>
        <taxon>Bacilli</taxon>
        <taxon>Bacillales</taxon>
        <taxon>Paenibacillaceae</taxon>
        <taxon>Paenibacillus</taxon>
    </lineage>
</organism>
<protein>
    <submittedName>
        <fullName evidence="1">Uncharacterized protein</fullName>
    </submittedName>
</protein>
<comment type="caution">
    <text evidence="1">The sequence shown here is derived from an EMBL/GenBank/DDBJ whole genome shotgun (WGS) entry which is preliminary data.</text>
</comment>
<dbReference type="EMBL" id="MPTB01000001">
    <property type="protein sequence ID" value="OMD53745.1"/>
    <property type="molecule type" value="Genomic_DNA"/>
</dbReference>